<protein>
    <submittedName>
        <fullName evidence="1">Zn-finger containing protein</fullName>
    </submittedName>
</protein>
<organism evidence="1 2">
    <name type="scientific">Clostridium acetobutylicum (strain ATCC 824 / DSM 792 / JCM 1419 / IAM 19013 / LMG 5710 / NBRC 13948 / NRRL B-527 / VKM B-1787 / 2291 / W)</name>
    <dbReference type="NCBI Taxonomy" id="272562"/>
    <lineage>
        <taxon>Bacteria</taxon>
        <taxon>Bacillati</taxon>
        <taxon>Bacillota</taxon>
        <taxon>Clostridia</taxon>
        <taxon>Eubacteriales</taxon>
        <taxon>Clostridiaceae</taxon>
        <taxon>Clostridium</taxon>
    </lineage>
</organism>
<accession>Q97HU4</accession>
<dbReference type="RefSeq" id="WP_010965217.1">
    <property type="nucleotide sequence ID" value="NC_003030.1"/>
</dbReference>
<dbReference type="GeneID" id="44998402"/>
<name>Q97HU4_CLOAB</name>
<dbReference type="eggNOG" id="ENOG5030H40">
    <property type="taxonomic scope" value="Bacteria"/>
</dbReference>
<reference evidence="1 2" key="1">
    <citation type="journal article" date="2001" name="J. Bacteriol.">
        <title>Genome sequence and comparative analysis of the solvent-producing bacterium Clostridium acetobutylicum.</title>
        <authorList>
            <person name="Nolling J."/>
            <person name="Breton G."/>
            <person name="Omelchenko M.V."/>
            <person name="Makarova K.S."/>
            <person name="Zeng Q."/>
            <person name="Gibson R."/>
            <person name="Lee H.M."/>
            <person name="Dubois J."/>
            <person name="Qiu D."/>
            <person name="Hitti J."/>
            <person name="Wolf Y.I."/>
            <person name="Tatusov R.L."/>
            <person name="Sabathe F."/>
            <person name="Doucette-Stamm L."/>
            <person name="Soucaille P."/>
            <person name="Daly M.J."/>
            <person name="Bennett G.N."/>
            <person name="Koonin E.V."/>
            <person name="Smith D.R."/>
        </authorList>
    </citation>
    <scope>NUCLEOTIDE SEQUENCE [LARGE SCALE GENOMIC DNA]</scope>
    <source>
        <strain evidence="2">ATCC 824 / DSM 792 / JCM 1419 / LMG 5710 / VKM B-1787</strain>
    </source>
</reference>
<keyword evidence="2" id="KW-1185">Reference proteome</keyword>
<proteinExistence type="predicted"/>
<dbReference type="OrthoDB" id="1913356at2"/>
<dbReference type="EMBL" id="AE001437">
    <property type="protein sequence ID" value="AAK79876.1"/>
    <property type="molecule type" value="Genomic_DNA"/>
</dbReference>
<evidence type="ECO:0000313" key="2">
    <source>
        <dbReference type="Proteomes" id="UP000000814"/>
    </source>
</evidence>
<dbReference type="PATRIC" id="fig|272562.8.peg.2115"/>
<sequence>MQSIYTSYKCSTCSKEFVLLTEDVESIQKDRYIACPYCSSKRLVKGKVTDDLRECMKARVYKRVKGALKEIK</sequence>
<dbReference type="Gene3D" id="2.20.28.30">
    <property type="entry name" value="RNA polymerase ii, chain L"/>
    <property type="match status" value="1"/>
</dbReference>
<dbReference type="Proteomes" id="UP000000814">
    <property type="component" value="Chromosome"/>
</dbReference>
<dbReference type="STRING" id="272562.CA_C1913"/>
<gene>
    <name evidence="1" type="ordered locus">CA_C1913</name>
</gene>
<dbReference type="KEGG" id="cac:CA_C1913"/>
<evidence type="ECO:0000313" key="1">
    <source>
        <dbReference type="EMBL" id="AAK79876.1"/>
    </source>
</evidence>
<dbReference type="PIR" id="A97136">
    <property type="entry name" value="A97136"/>
</dbReference>
<dbReference type="HOGENOM" id="CLU_2732785_0_0_9"/>
<dbReference type="AlphaFoldDB" id="Q97HU4"/>